<comment type="caution">
    <text evidence="4">The sequence shown here is derived from an EMBL/GenBank/DDBJ whole genome shotgun (WGS) entry which is preliminary data.</text>
</comment>
<accession>A0A846RI65</accession>
<reference evidence="4 5" key="1">
    <citation type="submission" date="2020-03" db="EMBL/GenBank/DDBJ databases">
        <title>Sequencing the genomes of 1000 actinobacteria strains.</title>
        <authorList>
            <person name="Klenk H.-P."/>
        </authorList>
    </citation>
    <scope>NUCLEOTIDE SEQUENCE [LARGE SCALE GENOMIC DNA]</scope>
    <source>
        <strain evidence="4 5">DSM 16403</strain>
    </source>
</reference>
<protein>
    <submittedName>
        <fullName evidence="4">Ubiquinone/menaquinone biosynthesis C-methylase UbiE</fullName>
    </submittedName>
</protein>
<dbReference type="RefSeq" id="WP_167993821.1">
    <property type="nucleotide sequence ID" value="NZ_JAATJL010000001.1"/>
</dbReference>
<name>A0A846RI65_9MICC</name>
<evidence type="ECO:0000256" key="1">
    <source>
        <dbReference type="ARBA" id="ARBA00022603"/>
    </source>
</evidence>
<evidence type="ECO:0000259" key="3">
    <source>
        <dbReference type="Pfam" id="PF13649"/>
    </source>
</evidence>
<feature type="domain" description="Methyltransferase" evidence="3">
    <location>
        <begin position="42"/>
        <end position="137"/>
    </location>
</feature>
<dbReference type="CDD" id="cd02440">
    <property type="entry name" value="AdoMet_MTases"/>
    <property type="match status" value="1"/>
</dbReference>
<evidence type="ECO:0000256" key="2">
    <source>
        <dbReference type="ARBA" id="ARBA00022679"/>
    </source>
</evidence>
<keyword evidence="2" id="KW-0808">Transferase</keyword>
<dbReference type="Proteomes" id="UP000547458">
    <property type="component" value="Unassembled WGS sequence"/>
</dbReference>
<dbReference type="Gene3D" id="3.40.50.150">
    <property type="entry name" value="Vaccinia Virus protein VP39"/>
    <property type="match status" value="1"/>
</dbReference>
<sequence length="264" mass="27956">MKNVGSLFDDGAEHFERLAPALWNPMGNAVVAAADIHTGERVLDACCGSGASTIPAAQLVGPEGHVDAIDLSAELLELAAAKASALNLESVTFAEADVSTWTGEAPYDAVLCCYGLFFLSDMAAGARNLAEQLRSGGRLAVSTWQEGAHEPFAALLKEAAYAEQPQLADAPAPKPTRQLEQIASSAKLTEFLDACGFASVEVHSAPQQLPLDADLAWSLVLGSGYRFLLPEDPDGRERVRERFIDSLGENFTLNADSLIAVATR</sequence>
<dbReference type="GO" id="GO:0008168">
    <property type="term" value="F:methyltransferase activity"/>
    <property type="evidence" value="ECO:0007669"/>
    <property type="project" value="UniProtKB-KW"/>
</dbReference>
<keyword evidence="1 4" id="KW-0489">Methyltransferase</keyword>
<keyword evidence="5" id="KW-1185">Reference proteome</keyword>
<organism evidence="4 5">
    <name type="scientific">Arthrobacter pigmenti</name>
    <dbReference type="NCBI Taxonomy" id="271432"/>
    <lineage>
        <taxon>Bacteria</taxon>
        <taxon>Bacillati</taxon>
        <taxon>Actinomycetota</taxon>
        <taxon>Actinomycetes</taxon>
        <taxon>Micrococcales</taxon>
        <taxon>Micrococcaceae</taxon>
        <taxon>Arthrobacter</taxon>
    </lineage>
</organism>
<dbReference type="GO" id="GO:0032259">
    <property type="term" value="P:methylation"/>
    <property type="evidence" value="ECO:0007669"/>
    <property type="project" value="UniProtKB-KW"/>
</dbReference>
<keyword evidence="4" id="KW-0830">Ubiquinone</keyword>
<dbReference type="SUPFAM" id="SSF53335">
    <property type="entry name" value="S-adenosyl-L-methionine-dependent methyltransferases"/>
    <property type="match status" value="1"/>
</dbReference>
<dbReference type="AlphaFoldDB" id="A0A846RI65"/>
<dbReference type="PANTHER" id="PTHR43861:SF1">
    <property type="entry name" value="TRANS-ACONITATE 2-METHYLTRANSFERASE"/>
    <property type="match status" value="1"/>
</dbReference>
<evidence type="ECO:0000313" key="4">
    <source>
        <dbReference type="EMBL" id="NJC22958.1"/>
    </source>
</evidence>
<dbReference type="Pfam" id="PF13649">
    <property type="entry name" value="Methyltransf_25"/>
    <property type="match status" value="1"/>
</dbReference>
<evidence type="ECO:0000313" key="5">
    <source>
        <dbReference type="Proteomes" id="UP000547458"/>
    </source>
</evidence>
<gene>
    <name evidence="4" type="ORF">BJ994_002034</name>
</gene>
<proteinExistence type="predicted"/>
<dbReference type="PANTHER" id="PTHR43861">
    <property type="entry name" value="TRANS-ACONITATE 2-METHYLTRANSFERASE-RELATED"/>
    <property type="match status" value="1"/>
</dbReference>
<dbReference type="InterPro" id="IPR029063">
    <property type="entry name" value="SAM-dependent_MTases_sf"/>
</dbReference>
<dbReference type="InterPro" id="IPR041698">
    <property type="entry name" value="Methyltransf_25"/>
</dbReference>
<dbReference type="EMBL" id="JAATJL010000001">
    <property type="protein sequence ID" value="NJC22958.1"/>
    <property type="molecule type" value="Genomic_DNA"/>
</dbReference>